<evidence type="ECO:0008006" key="3">
    <source>
        <dbReference type="Google" id="ProtNLM"/>
    </source>
</evidence>
<reference evidence="1 2" key="1">
    <citation type="submission" date="2014-07" db="EMBL/GenBank/DDBJ databases">
        <authorList>
            <person name="McCorrison J."/>
            <person name="Sanka R."/>
            <person name="Torralba M."/>
            <person name="Gillis M."/>
            <person name="Haft D.H."/>
            <person name="Methe B."/>
            <person name="Sutton G."/>
            <person name="Nelson K.E."/>
        </authorList>
    </citation>
    <scope>NUCLEOTIDE SEQUENCE [LARGE SCALE GENOMIC DNA]</scope>
    <source>
        <strain evidence="1 2">DNF00882</strain>
    </source>
</reference>
<evidence type="ECO:0000313" key="2">
    <source>
        <dbReference type="Proteomes" id="UP000029538"/>
    </source>
</evidence>
<comment type="caution">
    <text evidence="1">The sequence shown here is derived from an EMBL/GenBank/DDBJ whole genome shotgun (WGS) entry which is preliminary data.</text>
</comment>
<organism evidence="1 2">
    <name type="scientific">Prevotella disiens DNF00882</name>
    <dbReference type="NCBI Taxonomy" id="1401075"/>
    <lineage>
        <taxon>Bacteria</taxon>
        <taxon>Pseudomonadati</taxon>
        <taxon>Bacteroidota</taxon>
        <taxon>Bacteroidia</taxon>
        <taxon>Bacteroidales</taxon>
        <taxon>Prevotellaceae</taxon>
        <taxon>Prevotella</taxon>
    </lineage>
</organism>
<accession>A0A096CT03</accession>
<gene>
    <name evidence="1" type="ORF">HMPREF0654_09210</name>
</gene>
<dbReference type="Proteomes" id="UP000029538">
    <property type="component" value="Unassembled WGS sequence"/>
</dbReference>
<sequence length="286" mass="32754">MKKTAITLSLLRKLLILEEGKSLPGSQLKGDWVEQLLGEATLVCDVQKSRKRYFVANLAAFRQFVTSFFGIENIENAINALSDEHLTRAEAVKATGGSKPKSIRSMTGFLVNSYQPIQATLNKIPIVIAPPKGSFYFIADYENFEIPSYITIVGVENAENFRYIRQQQYLFSGITPLFVSRYPQNGDLIKWLQRIPNSYLHFGDLDLAGINIFQTEFKPYLKERASFFIPNDSALRLSKGNRERYDIQLEKFGKIKSTDKNIQKLIDLINLYHRGYDQEGFIESER</sequence>
<name>A0A096CT03_9BACT</name>
<proteinExistence type="predicted"/>
<dbReference type="RefSeq" id="WP_036884184.1">
    <property type="nucleotide sequence ID" value="NZ_JRNR01000095.1"/>
</dbReference>
<evidence type="ECO:0000313" key="1">
    <source>
        <dbReference type="EMBL" id="KGF48454.1"/>
    </source>
</evidence>
<dbReference type="AlphaFoldDB" id="A0A096CT03"/>
<dbReference type="EMBL" id="JRNR01000095">
    <property type="protein sequence ID" value="KGF48454.1"/>
    <property type="molecule type" value="Genomic_DNA"/>
</dbReference>
<protein>
    <recommendedName>
        <fullName evidence="3">Wadjet protein JetD C-terminal domain-containing protein</fullName>
    </recommendedName>
</protein>